<feature type="chain" id="PRO_5030025444" evidence="2">
    <location>
        <begin position="20"/>
        <end position="349"/>
    </location>
</feature>
<name>A0A1A7QZV8_9FLAO</name>
<dbReference type="AlphaFoldDB" id="A0A1A7QZV8"/>
<reference evidence="5 6" key="1">
    <citation type="submission" date="2018-06" db="EMBL/GenBank/DDBJ databases">
        <title>Genomic Encyclopedia of Archaeal and Bacterial Type Strains, Phase II (KMG-II): from individual species to whole genera.</title>
        <authorList>
            <person name="Goeker M."/>
        </authorList>
    </citation>
    <scope>NUCLEOTIDE SEQUENCE [LARGE SCALE GENOMIC DNA]</scope>
    <source>
        <strain evidence="5 6">DSM 12408</strain>
    </source>
</reference>
<dbReference type="STRING" id="49280.A9996_11890"/>
<keyword evidence="1 2" id="KW-0732">Signal</keyword>
<organism evidence="5 6">
    <name type="scientific">Gelidibacter algens</name>
    <dbReference type="NCBI Taxonomy" id="49280"/>
    <lineage>
        <taxon>Bacteria</taxon>
        <taxon>Pseudomonadati</taxon>
        <taxon>Bacteroidota</taxon>
        <taxon>Flavobacteriia</taxon>
        <taxon>Flavobacteriales</taxon>
        <taxon>Flavobacteriaceae</taxon>
        <taxon>Gelidibacter</taxon>
    </lineage>
</organism>
<evidence type="ECO:0000259" key="3">
    <source>
        <dbReference type="Pfam" id="PF18962"/>
    </source>
</evidence>
<gene>
    <name evidence="5" type="ORF">LX77_02188</name>
</gene>
<dbReference type="NCBIfam" id="TIGR04183">
    <property type="entry name" value="Por_Secre_tail"/>
    <property type="match status" value="1"/>
</dbReference>
<dbReference type="InterPro" id="IPR026444">
    <property type="entry name" value="Secre_tail"/>
</dbReference>
<evidence type="ECO:0000313" key="6">
    <source>
        <dbReference type="Proteomes" id="UP000248987"/>
    </source>
</evidence>
<keyword evidence="6" id="KW-1185">Reference proteome</keyword>
<accession>A0A1A7QZV8</accession>
<feature type="signal peptide" evidence="2">
    <location>
        <begin position="1"/>
        <end position="19"/>
    </location>
</feature>
<sequence length="349" mass="38848">MKKIYVSIAILLMTLTSFAQPANDDCSNAEVLTISTDDNVTVNFNLSSVNIEDNQIYCSSSSTYASADVWYQFELPFDGSIIINSTYSNLNFYNLFDACGGTMICPAEGGWFPNLTANTVYLLRVLRLQNFLTGNPQFTIRAFQRAINDTCDTAETITVTTNSTPVFFVIAGAFLNYEEYCSGLFADIIDIWYAFTMPIDGDILIGSGGDNSFALYDTCNDTPIYCNVEMGGIYQNLTAGSTYKLRVFRSSSYSDEIPNELFRISIDPTLGISDELLNDIKIYPNPATETINIASAFPLDKIEIYDILGQQITTAYHNNVVNVEKFSAGVYFLKVYTPEGFVLKRIVKK</sequence>
<feature type="domain" description="T9SS-like galactose binding" evidence="4">
    <location>
        <begin position="22"/>
        <end position="140"/>
    </location>
</feature>
<feature type="domain" description="T9SS-like galactose binding" evidence="4">
    <location>
        <begin position="148"/>
        <end position="254"/>
    </location>
</feature>
<dbReference type="InterPro" id="IPR056600">
    <property type="entry name" value="GBD_T9SS_assoc"/>
</dbReference>
<feature type="domain" description="Secretion system C-terminal sorting" evidence="3">
    <location>
        <begin position="282"/>
        <end position="346"/>
    </location>
</feature>
<dbReference type="Pfam" id="PF23759">
    <property type="entry name" value="GBD_T9SS_assoc"/>
    <property type="match status" value="2"/>
</dbReference>
<dbReference type="Proteomes" id="UP000248987">
    <property type="component" value="Unassembled WGS sequence"/>
</dbReference>
<evidence type="ECO:0000313" key="5">
    <source>
        <dbReference type="EMBL" id="RAJ23029.1"/>
    </source>
</evidence>
<protein>
    <submittedName>
        <fullName evidence="5">Putative secreted protein (Por secretion system target)</fullName>
    </submittedName>
</protein>
<evidence type="ECO:0000256" key="2">
    <source>
        <dbReference type="SAM" id="SignalP"/>
    </source>
</evidence>
<comment type="caution">
    <text evidence="5">The sequence shown here is derived from an EMBL/GenBank/DDBJ whole genome shotgun (WGS) entry which is preliminary data.</text>
</comment>
<dbReference type="Pfam" id="PF18962">
    <property type="entry name" value="Por_Secre_tail"/>
    <property type="match status" value="1"/>
</dbReference>
<evidence type="ECO:0000259" key="4">
    <source>
        <dbReference type="Pfam" id="PF23759"/>
    </source>
</evidence>
<proteinExistence type="predicted"/>
<evidence type="ECO:0000256" key="1">
    <source>
        <dbReference type="ARBA" id="ARBA00022729"/>
    </source>
</evidence>
<dbReference type="EMBL" id="QLLQ01000007">
    <property type="protein sequence ID" value="RAJ23029.1"/>
    <property type="molecule type" value="Genomic_DNA"/>
</dbReference>
<dbReference type="OrthoDB" id="1138233at2"/>